<protein>
    <submittedName>
        <fullName evidence="2">Uncharacterized protein</fullName>
    </submittedName>
</protein>
<proteinExistence type="predicted"/>
<dbReference type="EMBL" id="CP154834">
    <property type="protein sequence ID" value="XAO73981.1"/>
    <property type="molecule type" value="Genomic_DNA"/>
</dbReference>
<keyword evidence="1" id="KW-0812">Transmembrane</keyword>
<accession>A0AAU6WN15</accession>
<keyword evidence="1" id="KW-1133">Transmembrane helix</keyword>
<keyword evidence="3" id="KW-1185">Reference proteome</keyword>
<name>A0AAU6WN15_9FLAO</name>
<sequence>MKSKIRKISDWNTFRTNTNRHNIEILATHIAVIVGVFVFAAFL</sequence>
<dbReference type="Proteomes" id="UP001463665">
    <property type="component" value="Chromosome"/>
</dbReference>
<organism evidence="2 3">
    <name type="scientific">Chryseobacterium endophyticum</name>
    <dbReference type="NCBI Taxonomy" id="1854762"/>
    <lineage>
        <taxon>Bacteria</taxon>
        <taxon>Pseudomonadati</taxon>
        <taxon>Bacteroidota</taxon>
        <taxon>Flavobacteriia</taxon>
        <taxon>Flavobacteriales</taxon>
        <taxon>Weeksellaceae</taxon>
        <taxon>Chryseobacterium group</taxon>
        <taxon>Chryseobacterium</taxon>
    </lineage>
</organism>
<reference evidence="2 3" key="1">
    <citation type="submission" date="2024-04" db="EMBL/GenBank/DDBJ databases">
        <title>Genome sequencing and assembly of rice foliar adapted Chryseobacterium endophyticum OsEnb-ALM-A6.</title>
        <authorList>
            <person name="Kumar S."/>
            <person name="Javed M."/>
            <person name="Chouhan V."/>
            <person name="Charishma K."/>
            <person name="Patel A."/>
            <person name="Kumar M."/>
            <person name="Sahu K.P."/>
            <person name="Kumar A."/>
        </authorList>
    </citation>
    <scope>NUCLEOTIDE SEQUENCE [LARGE SCALE GENOMIC DNA]</scope>
    <source>
        <strain evidence="2 3">OsEnb-ALM-A6</strain>
    </source>
</reference>
<gene>
    <name evidence="2" type="ORF">AAFP95_20260</name>
</gene>
<dbReference type="AlphaFoldDB" id="A0AAU6WN15"/>
<evidence type="ECO:0000313" key="3">
    <source>
        <dbReference type="Proteomes" id="UP001463665"/>
    </source>
</evidence>
<feature type="transmembrane region" description="Helical" evidence="1">
    <location>
        <begin position="21"/>
        <end position="42"/>
    </location>
</feature>
<evidence type="ECO:0000256" key="1">
    <source>
        <dbReference type="SAM" id="Phobius"/>
    </source>
</evidence>
<evidence type="ECO:0000313" key="2">
    <source>
        <dbReference type="EMBL" id="XAO73981.1"/>
    </source>
</evidence>
<keyword evidence="1" id="KW-0472">Membrane</keyword>
<dbReference type="RefSeq" id="WP_294201732.1">
    <property type="nucleotide sequence ID" value="NZ_CP154834.1"/>
</dbReference>